<accession>A0ABT1MMI0</accession>
<feature type="signal peptide" evidence="2">
    <location>
        <begin position="1"/>
        <end position="23"/>
    </location>
</feature>
<protein>
    <submittedName>
        <fullName evidence="4">MG2 domain-containing protein</fullName>
    </submittedName>
</protein>
<dbReference type="Pfam" id="PF17973">
    <property type="entry name" value="bMG10"/>
    <property type="match status" value="1"/>
</dbReference>
<evidence type="ECO:0000313" key="5">
    <source>
        <dbReference type="Proteomes" id="UP001205603"/>
    </source>
</evidence>
<dbReference type="Proteomes" id="UP001205603">
    <property type="component" value="Unassembled WGS sequence"/>
</dbReference>
<dbReference type="EMBL" id="JANDHW010000024">
    <property type="protein sequence ID" value="MCP9613121.1"/>
    <property type="molecule type" value="Genomic_DNA"/>
</dbReference>
<dbReference type="CDD" id="cd00688">
    <property type="entry name" value="ISOPREN_C2_like"/>
    <property type="match status" value="1"/>
</dbReference>
<dbReference type="InterPro" id="IPR008930">
    <property type="entry name" value="Terpenoid_cyclase/PrenylTrfase"/>
</dbReference>
<dbReference type="RefSeq" id="WP_255028513.1">
    <property type="nucleotide sequence ID" value="NZ_JANDHW010000024.1"/>
</dbReference>
<feature type="domain" description="Alpha-2-macroglobulin" evidence="3">
    <location>
        <begin position="1162"/>
        <end position="1252"/>
    </location>
</feature>
<dbReference type="Pfam" id="PF01835">
    <property type="entry name" value="MG2"/>
    <property type="match status" value="1"/>
</dbReference>
<dbReference type="InterPro" id="IPR051802">
    <property type="entry name" value="YfhM-like"/>
</dbReference>
<evidence type="ECO:0000256" key="2">
    <source>
        <dbReference type="SAM" id="SignalP"/>
    </source>
</evidence>
<proteinExistence type="inferred from homology"/>
<reference evidence="4 5" key="1">
    <citation type="submission" date="2022-07" db="EMBL/GenBank/DDBJ databases">
        <title>Fecal culturing of patients with breast cancer.</title>
        <authorList>
            <person name="Teng N.M.Y."/>
            <person name="Kiu R."/>
            <person name="Evans R."/>
            <person name="Baker D.J."/>
            <person name="Zenner C."/>
            <person name="Robinson S.D."/>
            <person name="Hall L.J."/>
        </authorList>
    </citation>
    <scope>NUCLEOTIDE SEQUENCE [LARGE SCALE GENOMIC DNA]</scope>
    <source>
        <strain evidence="4 5">LH1063</strain>
    </source>
</reference>
<dbReference type="InterPro" id="IPR002890">
    <property type="entry name" value="MG2"/>
</dbReference>
<comment type="similarity">
    <text evidence="1">Belongs to the protease inhibitor I39 (alpha-2-macroglobulin) family. Bacterial alpha-2-macroglobulin subfamily.</text>
</comment>
<dbReference type="Gene3D" id="1.50.10.20">
    <property type="match status" value="1"/>
</dbReference>
<organism evidence="4 5">
    <name type="scientific">Coprobacter tertius</name>
    <dbReference type="NCBI Taxonomy" id="2944915"/>
    <lineage>
        <taxon>Bacteria</taxon>
        <taxon>Pseudomonadati</taxon>
        <taxon>Bacteroidota</taxon>
        <taxon>Bacteroidia</taxon>
        <taxon>Bacteroidales</taxon>
        <taxon>Barnesiellaceae</taxon>
        <taxon>Coprobacter</taxon>
    </lineage>
</organism>
<dbReference type="Pfam" id="PF00207">
    <property type="entry name" value="A2M"/>
    <property type="match status" value="1"/>
</dbReference>
<feature type="chain" id="PRO_5045641798" evidence="2">
    <location>
        <begin position="24"/>
        <end position="1914"/>
    </location>
</feature>
<dbReference type="Gene3D" id="2.60.40.1930">
    <property type="match status" value="1"/>
</dbReference>
<dbReference type="PANTHER" id="PTHR40094:SF1">
    <property type="entry name" value="UBIQUITIN DOMAIN-CONTAINING PROTEIN"/>
    <property type="match status" value="1"/>
</dbReference>
<sequence length="1914" mass="215556">MNKMVKSVLFAFMLSLSVLPVFAQIEGIPHGVKISDAEIENFKNPALALAKSEEALQAAIKGNDGPMIIKSLADYTTYQLLISQDSFPAIIKRTEEIILHTGDKAGKAVLNSFLASLYQGYYLQDAYRYNRRDMLADTRPEDIAEWSGKMFLLKCDTLLRQSLQPAGDLQHIPANQYRAALIEGKSSPTLRPTLFDFLAFRAISIYKTLSGYARSVFPDAEPVNEERALAPAKEFIGYDFNFSGSDDEKAVLGIYQQLLAFHSKDNNAEAFLMTDLDRLAYANRQYTHDSLYTQRLRELMREYRDNEYVTEVARQLLNIYRSNRDEENLGNFLQECKGIVKQYPGFDGSICLAGLIKEITFPSLVASISETVGIDEEPACEVGYRNIGSFEIFLYSITQAGAEDTIYRNTVTAAHRFNYFDKQDTVKLPSLPVGTYRLKILPDRIDSLAVWVTFKVSRLMALNRASGPGMSQWIVVDRMTGKPISNAEVIIYDDAEKEIEKLKVGKDGTLRHKITEEGNWYRVVMKNDSTRMGYINDYYGPSTKKHSQNNIWLFSDRSVYRPGQTVYFSGIYGEIGENENRIIANEKVEIELLDRGEVLSSTSLVTDEFGSFSGSFNLPAHASPGSYSIRVVKPLYKSLYIQVAEYKRPSFRITLDKGKQAYAFGKIVDISGNAMRFSGVSVAGATVSYRIERLRSWFRWGNAPQKQVAEGTTVTDENGNFSFRFVPQKPEEDLLNTNVSYNYQVTVNVTSATGETQEQKIVLSVGDTSLRVNVTLPDKADKSKPVSFDISIRRSTPDSTALSCKYILYSLYDTDKPGIKNNISDYKIHMQREEYSFLSTKIPERADWSKLPSGPYRLVVQVTAPNGNVVSEESNIVLYSLSDKKPPVVTPLWVPESTVKVIKGETASVVFGSSCKNAWIRYDLYEGTTLIDSKWIKVSNRNKQIKIPYKTSYGDILTVQLLLAKEGRAYQQSVFIVPEKPDRKLQIVTSTFRDKLTPGEKETWSFTVKDEKGNPVSARFMAEMYDASLNSILSHKWYFQPVYPIYRPYIFWNWIWPNHSVSRSPEFNSGPICKPFDFDKLNFLYGLSVDERYGFNQPQPFLSVQESSAPLSEVVVRGVSANGVMKKERSEDVLVGGMAQDREAEDAVAGQEPVYRQDFNETAFFYPKLQTDESGEVSLTFTVPESNTEWQFMALAFTKDLFYGQKDLKAVSRKKLMVAPNVPRFVRQGDEVSIATLISNTGDIVQEGVVIFDLFDPYTGKVANTVSQAFILDPGKSRTAVYKFTAPEDVDLVGFRVRAVSPNTSDGEQHLLPVLPVRALVTEAMQINMNGDKNVETFEMKSLQMKSSSGAKNYRLTLEYSSNPTWYAVLALPSLIENTGTNATDVLAAYYANTVAEGIARQNKKVMAAIKSWESDKGNVKTLRSDLEKNQELKNVLLSETPWVMAATSETERMQSLSSLLNINRAQGLKKEALEKLRKLQTAAGGWSWFRNMNPSPFITYNVLGAMAQLTHLGMAEYGNAEKMMQMRAIAYIDSNMVESVKKGNATVNYDRILYLNVRSAYRDIPLAGSILPVHKKLIADFRANWWKSSLYEKALGAVALYRYGFTDDAKAILKSLSQYATVTPDGGMFWQNNRSSVYSRNSAIQEHTAIMDAFAEIAPDTVRLNQMKQWLLQQKKTQNWGSVPSTVDAIYVLLNTGSDWLGGSDDAQIRWGGELMPRNTAEALTGYVQYTRQGKEITPELADVEIENNNRQPSSGALYRQYFDDFKNINKSSSGGLSIERQLYVEKVSASGVEYVPLNTTQLKVGDKINVRLVIKVNQDLQFVSLKDQRAACFEPVDQLSSYRYSDRIPYFLETRDASTTFYFDYLPKGTYVFDYYVRADRPGTYTNGIATIQCLYAPQFVSNTAGGAIIVE</sequence>
<evidence type="ECO:0000313" key="4">
    <source>
        <dbReference type="EMBL" id="MCP9613121.1"/>
    </source>
</evidence>
<evidence type="ECO:0000259" key="3">
    <source>
        <dbReference type="SMART" id="SM01360"/>
    </source>
</evidence>
<comment type="caution">
    <text evidence="4">The sequence shown here is derived from an EMBL/GenBank/DDBJ whole genome shotgun (WGS) entry which is preliminary data.</text>
</comment>
<dbReference type="SMART" id="SM01360">
    <property type="entry name" value="A2M"/>
    <property type="match status" value="1"/>
</dbReference>
<keyword evidence="2" id="KW-0732">Signal</keyword>
<gene>
    <name evidence="4" type="ORF">NMU02_13565</name>
</gene>
<name>A0ABT1MMI0_9BACT</name>
<dbReference type="InterPro" id="IPR001599">
    <property type="entry name" value="Macroglobln_a2"/>
</dbReference>
<keyword evidence="5" id="KW-1185">Reference proteome</keyword>
<dbReference type="SUPFAM" id="SSF48239">
    <property type="entry name" value="Terpenoid cyclases/Protein prenyltransferases"/>
    <property type="match status" value="1"/>
</dbReference>
<dbReference type="InterPro" id="IPR041246">
    <property type="entry name" value="Bact_MG10"/>
</dbReference>
<evidence type="ECO:0000256" key="1">
    <source>
        <dbReference type="ARBA" id="ARBA00010556"/>
    </source>
</evidence>
<dbReference type="PANTHER" id="PTHR40094">
    <property type="entry name" value="ALPHA-2-MACROGLOBULIN HOMOLOG"/>
    <property type="match status" value="1"/>
</dbReference>